<sequence>MREPTEGRRQRKKSCVIFTSAGCPPYRDAVQHFRIHFSLPVQQTGSVLEYQEAFEKVLVHVSNVNEAHLQSLFHAGLKPHLQHDVMLHKPDSLSASFALAREFELKHQAWAATVSHRPSLPRDGGIPMPYVPPSPGPLLPMHGQKLSPGPKVSPTPPVRRLTFAEKKERYAKGLFYNCDEKWVKGHRCGRFLLLIEDDEESEDVVHGPDVVLGFQWLRLLGKALYGRPSPDLIPYNRGSSKVPAVDDILAERDGLLRRLRSNLQAAQTRMKLLADRHRREVEFAVGDWVLLRIQPYKQHSVARRSSQKLALRFYGPFEVVERVGPVAYRLKLPKSARIHPVFHVSVLRPFVGQGSANDVLPLPTDLVDRRAPSQPKRIHASRWVLRHGVRVEQYFVERRHLG</sequence>
<evidence type="ECO:0000313" key="2">
    <source>
        <dbReference type="EMBL" id="VFR01939.1"/>
    </source>
</evidence>
<accession>A0A484NNM5</accession>
<dbReference type="EMBL" id="OOIL02006792">
    <property type="protein sequence ID" value="VFR01939.1"/>
    <property type="molecule type" value="Genomic_DNA"/>
</dbReference>
<dbReference type="Proteomes" id="UP000595140">
    <property type="component" value="Unassembled WGS sequence"/>
</dbReference>
<organism evidence="2 3">
    <name type="scientific">Cuscuta campestris</name>
    <dbReference type="NCBI Taxonomy" id="132261"/>
    <lineage>
        <taxon>Eukaryota</taxon>
        <taxon>Viridiplantae</taxon>
        <taxon>Streptophyta</taxon>
        <taxon>Embryophyta</taxon>
        <taxon>Tracheophyta</taxon>
        <taxon>Spermatophyta</taxon>
        <taxon>Magnoliopsida</taxon>
        <taxon>eudicotyledons</taxon>
        <taxon>Gunneridae</taxon>
        <taxon>Pentapetalae</taxon>
        <taxon>asterids</taxon>
        <taxon>lamiids</taxon>
        <taxon>Solanales</taxon>
        <taxon>Convolvulaceae</taxon>
        <taxon>Cuscuteae</taxon>
        <taxon>Cuscuta</taxon>
        <taxon>Cuscuta subgen. Grammica</taxon>
        <taxon>Cuscuta sect. Cleistogrammica</taxon>
    </lineage>
</organism>
<gene>
    <name evidence="2" type="ORF">CCAM_LOCUS43714</name>
</gene>
<evidence type="ECO:0000313" key="3">
    <source>
        <dbReference type="Proteomes" id="UP000595140"/>
    </source>
</evidence>
<reference evidence="2 3" key="1">
    <citation type="submission" date="2018-04" db="EMBL/GenBank/DDBJ databases">
        <authorList>
            <person name="Vogel A."/>
        </authorList>
    </citation>
    <scope>NUCLEOTIDE SEQUENCE [LARGE SCALE GENOMIC DNA]</scope>
</reference>
<keyword evidence="3" id="KW-1185">Reference proteome</keyword>
<proteinExistence type="predicted"/>
<evidence type="ECO:0000259" key="1">
    <source>
        <dbReference type="Pfam" id="PF24626"/>
    </source>
</evidence>
<dbReference type="InterPro" id="IPR056924">
    <property type="entry name" value="SH3_Tf2-1"/>
</dbReference>
<dbReference type="PANTHER" id="PTHR46148">
    <property type="entry name" value="CHROMO DOMAIN-CONTAINING PROTEIN"/>
    <property type="match status" value="1"/>
</dbReference>
<dbReference type="Pfam" id="PF24626">
    <property type="entry name" value="SH3_Tf2-1"/>
    <property type="match status" value="1"/>
</dbReference>
<feature type="domain" description="Tf2-1-like SH3-like" evidence="1">
    <location>
        <begin position="286"/>
        <end position="350"/>
    </location>
</feature>
<dbReference type="PANTHER" id="PTHR46148:SF52">
    <property type="entry name" value="OS04G0603800 PROTEIN"/>
    <property type="match status" value="1"/>
</dbReference>
<dbReference type="OrthoDB" id="1435924at2759"/>
<dbReference type="AlphaFoldDB" id="A0A484NNM5"/>
<name>A0A484NNM5_9ASTE</name>
<protein>
    <recommendedName>
        <fullName evidence="1">Tf2-1-like SH3-like domain-containing protein</fullName>
    </recommendedName>
</protein>